<dbReference type="AlphaFoldDB" id="Q98RH8"/>
<dbReference type="KEGG" id="mpu:MYPU_0310"/>
<dbReference type="HOGENOM" id="CLU_171774_0_0_14"/>
<protein>
    <submittedName>
        <fullName evidence="2">Uncharacterized protein</fullName>
    </submittedName>
</protein>
<evidence type="ECO:0000313" key="3">
    <source>
        <dbReference type="Proteomes" id="UP000000528"/>
    </source>
</evidence>
<dbReference type="Proteomes" id="UP000000528">
    <property type="component" value="Chromosome"/>
</dbReference>
<name>Q98RH8_MYCPU</name>
<dbReference type="STRING" id="272635.gene:17576610"/>
<reference evidence="2 3" key="1">
    <citation type="journal article" date="2001" name="Nucleic Acids Res.">
        <title>The complete genome sequence of the murine respiratory pathogen Mycoplasma pulmonis.</title>
        <authorList>
            <person name="Chambaud I."/>
            <person name="Heilig R."/>
            <person name="Ferris S."/>
            <person name="Barbe V."/>
            <person name="Samson D."/>
            <person name="Galisson F."/>
            <person name="Moszer I."/>
            <person name="Dybvig K."/>
            <person name="Wroblewski H."/>
            <person name="Viari A."/>
            <person name="Rocha E.P.C."/>
            <person name="Blanchard A."/>
        </authorList>
    </citation>
    <scope>NUCLEOTIDE SEQUENCE [LARGE SCALE GENOMIC DNA]</scope>
    <source>
        <strain evidence="2 3">UAB CTIP</strain>
    </source>
</reference>
<dbReference type="RefSeq" id="WP_010924835.1">
    <property type="nucleotide sequence ID" value="NC_002771.1"/>
</dbReference>
<accession>Q98RH8</accession>
<organism evidence="3">
    <name type="scientific">Mycoplasmopsis pulmonis (strain UAB CTIP)</name>
    <name type="common">Mycoplasma pulmonis</name>
    <dbReference type="NCBI Taxonomy" id="272635"/>
    <lineage>
        <taxon>Bacteria</taxon>
        <taxon>Bacillati</taxon>
        <taxon>Mycoplasmatota</taxon>
        <taxon>Mycoplasmoidales</taxon>
        <taxon>Metamycoplasmataceae</taxon>
        <taxon>Mycoplasmopsis</taxon>
    </lineage>
</organism>
<dbReference type="BioCyc" id="MPUL272635:G1GT6-33-MONOMER"/>
<keyword evidence="1" id="KW-0175">Coiled coil</keyword>
<gene>
    <name evidence="2" type="ordered locus">MYPU_0310</name>
</gene>
<dbReference type="EMBL" id="AL445563">
    <property type="protein sequence ID" value="CAC13204.1"/>
    <property type="molecule type" value="Genomic_DNA"/>
</dbReference>
<evidence type="ECO:0000256" key="1">
    <source>
        <dbReference type="SAM" id="Coils"/>
    </source>
</evidence>
<evidence type="ECO:0000313" key="2">
    <source>
        <dbReference type="EMBL" id="CAC13204.1"/>
    </source>
</evidence>
<sequence>MEIEKRIKFSAKDLGIAFDFEFLKYENRIIELEIRKPLIKLEYNFDYFGVFMEELLYWLSRNGFQTRWDFLEIWLNDLEKLELSKEDLEKLKKDLKSVSNWDIKWKE</sequence>
<dbReference type="PIR" id="G90515">
    <property type="entry name" value="G90515"/>
</dbReference>
<feature type="coiled-coil region" evidence="1">
    <location>
        <begin position="71"/>
        <end position="98"/>
    </location>
</feature>
<proteinExistence type="predicted"/>
<keyword evidence="3" id="KW-1185">Reference proteome</keyword>